<dbReference type="SUPFAM" id="SSF47473">
    <property type="entry name" value="EF-hand"/>
    <property type="match status" value="1"/>
</dbReference>
<evidence type="ECO:0000313" key="5">
    <source>
        <dbReference type="Proteomes" id="UP000280834"/>
    </source>
</evidence>
<reference evidence="6" key="1">
    <citation type="submission" date="2017-02" db="UniProtKB">
        <authorList>
            <consortium name="WormBaseParasite"/>
        </authorList>
    </citation>
    <scope>IDENTIFICATION</scope>
</reference>
<dbReference type="Proteomes" id="UP000280834">
    <property type="component" value="Unassembled WGS sequence"/>
</dbReference>
<keyword evidence="5" id="KW-1185">Reference proteome</keyword>
<gene>
    <name evidence="4" type="ORF">BTMF_LOCUS1150</name>
</gene>
<evidence type="ECO:0000313" key="4">
    <source>
        <dbReference type="EMBL" id="VDO09548.1"/>
    </source>
</evidence>
<sequence>MEDTLMWKAAEKVRLFRSERNDELLSNQMLAGIPEVDLGINARMSNIIETEKKKSDMLKEVVEKRRNLAQDSLFSQDRAKDLAKDYVQHSICEQLIIHFTHFVFFYMESTTRLGQEDWRKKLERPDTEAQVTLTDADNLRSDVSIHQYRQCFTLYCPKGCAQNASHLRYIMRSLGYTPTTPETIEYFRKYGQQLDFPCFLEILHQENQKGDPIKEIIDALRGIDSKKQNWITVPEFIGILSSVGEKMSREEIYNILQQLDITGGRVPFSSLLNFISNSHTDYTYFTDNNH</sequence>
<evidence type="ECO:0000256" key="2">
    <source>
        <dbReference type="ARBA" id="ARBA00007643"/>
    </source>
</evidence>
<keyword evidence="3" id="KW-0539">Nucleus</keyword>
<dbReference type="GO" id="GO:0000398">
    <property type="term" value="P:mRNA splicing, via spliceosome"/>
    <property type="evidence" value="ECO:0007669"/>
    <property type="project" value="TreeGrafter"/>
</dbReference>
<dbReference type="PANTHER" id="PTHR13486:SF2">
    <property type="entry name" value="SPLICING FACTOR C9ORF78"/>
    <property type="match status" value="1"/>
</dbReference>
<dbReference type="AlphaFoldDB" id="A0A0R3Q668"/>
<name>A0A0R3Q668_9BILA</name>
<evidence type="ECO:0000256" key="3">
    <source>
        <dbReference type="ARBA" id="ARBA00023242"/>
    </source>
</evidence>
<dbReference type="InterPro" id="IPR010756">
    <property type="entry name" value="Tls1-like"/>
</dbReference>
<reference evidence="4 5" key="2">
    <citation type="submission" date="2018-11" db="EMBL/GenBank/DDBJ databases">
        <authorList>
            <consortium name="Pathogen Informatics"/>
        </authorList>
    </citation>
    <scope>NUCLEOTIDE SEQUENCE [LARGE SCALE GENOMIC DNA]</scope>
</reference>
<dbReference type="PANTHER" id="PTHR13486">
    <property type="entry name" value="TELOMERE LENGTH AND SILENCING PROTEIN 1 TLS1 FAMILY MEMBER"/>
    <property type="match status" value="1"/>
</dbReference>
<evidence type="ECO:0000256" key="1">
    <source>
        <dbReference type="ARBA" id="ARBA00004123"/>
    </source>
</evidence>
<dbReference type="Pfam" id="PF07052">
    <property type="entry name" value="Hep_59"/>
    <property type="match status" value="1"/>
</dbReference>
<organism evidence="6">
    <name type="scientific">Brugia timori</name>
    <dbReference type="NCBI Taxonomy" id="42155"/>
    <lineage>
        <taxon>Eukaryota</taxon>
        <taxon>Metazoa</taxon>
        <taxon>Ecdysozoa</taxon>
        <taxon>Nematoda</taxon>
        <taxon>Chromadorea</taxon>
        <taxon>Rhabditida</taxon>
        <taxon>Spirurina</taxon>
        <taxon>Spiruromorpha</taxon>
        <taxon>Filarioidea</taxon>
        <taxon>Onchocercidae</taxon>
        <taxon>Brugia</taxon>
    </lineage>
</organism>
<dbReference type="STRING" id="42155.A0A0R3Q668"/>
<accession>A0A0R3Q668</accession>
<dbReference type="EMBL" id="UZAG01000792">
    <property type="protein sequence ID" value="VDO09548.1"/>
    <property type="molecule type" value="Genomic_DNA"/>
</dbReference>
<proteinExistence type="inferred from homology"/>
<dbReference type="Gene3D" id="1.10.238.10">
    <property type="entry name" value="EF-hand"/>
    <property type="match status" value="1"/>
</dbReference>
<dbReference type="InterPro" id="IPR011992">
    <property type="entry name" value="EF-hand-dom_pair"/>
</dbReference>
<dbReference type="WBParaSite" id="BTMF_0000181901-mRNA-1">
    <property type="protein sequence ID" value="BTMF_0000181901-mRNA-1"/>
    <property type="gene ID" value="BTMF_0000181901"/>
</dbReference>
<comment type="similarity">
    <text evidence="2">Belongs to the TLS1 family.</text>
</comment>
<evidence type="ECO:0000313" key="6">
    <source>
        <dbReference type="WBParaSite" id="BTMF_0000181901-mRNA-1"/>
    </source>
</evidence>
<protein>
    <submittedName>
        <fullName evidence="6">EF-hand domain-containing protein</fullName>
    </submittedName>
</protein>
<dbReference type="GO" id="GO:0005681">
    <property type="term" value="C:spliceosomal complex"/>
    <property type="evidence" value="ECO:0007669"/>
    <property type="project" value="TreeGrafter"/>
</dbReference>
<comment type="subcellular location">
    <subcellularLocation>
        <location evidence="1">Nucleus</location>
    </subcellularLocation>
</comment>